<dbReference type="GO" id="GO:0016787">
    <property type="term" value="F:hydrolase activity"/>
    <property type="evidence" value="ECO:0007669"/>
    <property type="project" value="UniProtKB-ARBA"/>
</dbReference>
<evidence type="ECO:0000313" key="2">
    <source>
        <dbReference type="EMBL" id="ESO94265.1"/>
    </source>
</evidence>
<feature type="signal peptide" evidence="1">
    <location>
        <begin position="1"/>
        <end position="19"/>
    </location>
</feature>
<dbReference type="Gene3D" id="3.40.720.10">
    <property type="entry name" value="Alkaline Phosphatase, subunit A"/>
    <property type="match status" value="1"/>
</dbReference>
<proteinExistence type="predicted"/>
<organism evidence="2 3">
    <name type="scientific">Lottia gigantea</name>
    <name type="common">Giant owl limpet</name>
    <dbReference type="NCBI Taxonomy" id="225164"/>
    <lineage>
        <taxon>Eukaryota</taxon>
        <taxon>Metazoa</taxon>
        <taxon>Spiralia</taxon>
        <taxon>Lophotrochozoa</taxon>
        <taxon>Mollusca</taxon>
        <taxon>Gastropoda</taxon>
        <taxon>Patellogastropoda</taxon>
        <taxon>Lottioidea</taxon>
        <taxon>Lottiidae</taxon>
        <taxon>Lottia</taxon>
    </lineage>
</organism>
<sequence length="403" mass="46216">MGKLSIAHLILFVTAVATGSPKKYVDKVLLVSMDGFRWDYLDKMNTPHFDYLADHGVKVKYVNNTFITETFPCHYSIATGLYEENHGIVANEMYDPVFDANFTMANHEPRWWEGGEPIWITATKQSVKSATYFWPGSEVAIHGVRPAIWKLYNQSVLFEKRIETVIDWFLNQDVKLATLYFHEPDHTGHVYGPYSDEMKAQVKYMDSVLGYMMVKLKAAGLFDSVNLILTSDHGMTTVDTTKRVNVRDWVNQTLIKMIPKEGPVIHIIPEDGEIDTVYQILEQQKQDMHMTVYKKEDIPEKFHYKDNRRIPPIIAMADEGWLLMKYSHYHPHGSHGYSNEYMSMKPIFLAHGPNFKENHRLTSIESVDIYPLICELLGINPAPNNGSLSNTMSMLKSDANIIG</sequence>
<dbReference type="CTD" id="20231622"/>
<dbReference type="OMA" id="ERMHYTH"/>
<dbReference type="HOGENOM" id="CLU_017594_1_2_1"/>
<accession>V4AGH0</accession>
<dbReference type="EMBL" id="KB201847">
    <property type="protein sequence ID" value="ESO94265.1"/>
    <property type="molecule type" value="Genomic_DNA"/>
</dbReference>
<dbReference type="Gene3D" id="3.30.1360.180">
    <property type="match status" value="1"/>
</dbReference>
<reference evidence="2 3" key="1">
    <citation type="journal article" date="2013" name="Nature">
        <title>Insights into bilaterian evolution from three spiralian genomes.</title>
        <authorList>
            <person name="Simakov O."/>
            <person name="Marletaz F."/>
            <person name="Cho S.J."/>
            <person name="Edsinger-Gonzales E."/>
            <person name="Havlak P."/>
            <person name="Hellsten U."/>
            <person name="Kuo D.H."/>
            <person name="Larsson T."/>
            <person name="Lv J."/>
            <person name="Arendt D."/>
            <person name="Savage R."/>
            <person name="Osoegawa K."/>
            <person name="de Jong P."/>
            <person name="Grimwood J."/>
            <person name="Chapman J.A."/>
            <person name="Shapiro H."/>
            <person name="Aerts A."/>
            <person name="Otillar R.P."/>
            <person name="Terry A.Y."/>
            <person name="Boore J.L."/>
            <person name="Grigoriev I.V."/>
            <person name="Lindberg D.R."/>
            <person name="Seaver E.C."/>
            <person name="Weisblat D.A."/>
            <person name="Putnam N.H."/>
            <person name="Rokhsar D.S."/>
        </authorList>
    </citation>
    <scope>NUCLEOTIDE SEQUENCE [LARGE SCALE GENOMIC DNA]</scope>
</reference>
<dbReference type="KEGG" id="lgi:LOTGIDRAFT_118461"/>
<protein>
    <recommendedName>
        <fullName evidence="4">AP3A hydrolase</fullName>
    </recommendedName>
</protein>
<gene>
    <name evidence="2" type="ORF">LOTGIDRAFT_118461</name>
</gene>
<dbReference type="OrthoDB" id="415411at2759"/>
<dbReference type="Pfam" id="PF01663">
    <property type="entry name" value="Phosphodiest"/>
    <property type="match status" value="1"/>
</dbReference>
<feature type="chain" id="PRO_5004716830" description="AP3A hydrolase" evidence="1">
    <location>
        <begin position="20"/>
        <end position="403"/>
    </location>
</feature>
<evidence type="ECO:0000256" key="1">
    <source>
        <dbReference type="SAM" id="SignalP"/>
    </source>
</evidence>
<dbReference type="Proteomes" id="UP000030746">
    <property type="component" value="Unassembled WGS sequence"/>
</dbReference>
<dbReference type="CDD" id="cd16018">
    <property type="entry name" value="Enpp"/>
    <property type="match status" value="1"/>
</dbReference>
<dbReference type="PANTHER" id="PTHR10151">
    <property type="entry name" value="ECTONUCLEOTIDE PYROPHOSPHATASE/PHOSPHODIESTERASE"/>
    <property type="match status" value="1"/>
</dbReference>
<name>V4AGH0_LOTGI</name>
<dbReference type="SUPFAM" id="SSF53649">
    <property type="entry name" value="Alkaline phosphatase-like"/>
    <property type="match status" value="1"/>
</dbReference>
<dbReference type="AlphaFoldDB" id="V4AGH0"/>
<dbReference type="PANTHER" id="PTHR10151:SF120">
    <property type="entry name" value="BIS(5'-ADENOSYL)-TRIPHOSPHATASE"/>
    <property type="match status" value="1"/>
</dbReference>
<evidence type="ECO:0000313" key="3">
    <source>
        <dbReference type="Proteomes" id="UP000030746"/>
    </source>
</evidence>
<keyword evidence="3" id="KW-1185">Reference proteome</keyword>
<dbReference type="GeneID" id="20231622"/>
<dbReference type="InterPro" id="IPR017850">
    <property type="entry name" value="Alkaline_phosphatase_core_sf"/>
</dbReference>
<dbReference type="InterPro" id="IPR002591">
    <property type="entry name" value="Phosphodiest/P_Trfase"/>
</dbReference>
<dbReference type="RefSeq" id="XP_009055109.1">
    <property type="nucleotide sequence ID" value="XM_009056861.1"/>
</dbReference>
<keyword evidence="1" id="KW-0732">Signal</keyword>
<evidence type="ECO:0008006" key="4">
    <source>
        <dbReference type="Google" id="ProtNLM"/>
    </source>
</evidence>